<dbReference type="AlphaFoldDB" id="A0A6P6FEH9"/>
<keyword evidence="1" id="KW-1185">Reference proteome</keyword>
<dbReference type="RefSeq" id="XP_024225768.1">
    <property type="nucleotide sequence ID" value="XM_024370000.2"/>
</dbReference>
<gene>
    <name evidence="2" type="primary">LOC112213436</name>
</gene>
<name>A0A6P6FEH9_BOMIM</name>
<organism evidence="1 2">
    <name type="scientific">Bombus impatiens</name>
    <name type="common">Bumblebee</name>
    <dbReference type="NCBI Taxonomy" id="132113"/>
    <lineage>
        <taxon>Eukaryota</taxon>
        <taxon>Metazoa</taxon>
        <taxon>Ecdysozoa</taxon>
        <taxon>Arthropoda</taxon>
        <taxon>Hexapoda</taxon>
        <taxon>Insecta</taxon>
        <taxon>Pterygota</taxon>
        <taxon>Neoptera</taxon>
        <taxon>Endopterygota</taxon>
        <taxon>Hymenoptera</taxon>
        <taxon>Apocrita</taxon>
        <taxon>Aculeata</taxon>
        <taxon>Apoidea</taxon>
        <taxon>Anthophila</taxon>
        <taxon>Apidae</taxon>
        <taxon>Bombus</taxon>
        <taxon>Pyrobombus</taxon>
    </lineage>
</organism>
<protein>
    <submittedName>
        <fullName evidence="2">RRP12-like protein</fullName>
    </submittedName>
</protein>
<evidence type="ECO:0000313" key="2">
    <source>
        <dbReference type="RefSeq" id="XP_024225768.1"/>
    </source>
</evidence>
<proteinExistence type="predicted"/>
<evidence type="ECO:0000313" key="1">
    <source>
        <dbReference type="Proteomes" id="UP000515180"/>
    </source>
</evidence>
<sequence length="90" mass="10102">MSQAMDKKRKYNDSYNNVSVRSGSTLKYQAGGSGIYRPLKKSRTECIPGAKYKASKAGGVVKKERKTRSICLCTFVKSSIKQKKKEEKCE</sequence>
<reference evidence="2" key="1">
    <citation type="submission" date="2025-08" db="UniProtKB">
        <authorList>
            <consortium name="RefSeq"/>
        </authorList>
    </citation>
    <scope>IDENTIFICATION</scope>
</reference>
<dbReference type="OrthoDB" id="2192888at2759"/>
<dbReference type="KEGG" id="bim:112213436"/>
<accession>A0A6P6FEH9</accession>
<dbReference type="Proteomes" id="UP000515180">
    <property type="component" value="Unplaced"/>
</dbReference>
<dbReference type="GeneID" id="112213436"/>